<accession>A0ABQ7CCG6</accession>
<dbReference type="PANTHER" id="PTHR33492">
    <property type="entry name" value="OSJNBA0043A12.37 PROTEIN-RELATED"/>
    <property type="match status" value="1"/>
</dbReference>
<proteinExistence type="predicted"/>
<dbReference type="PROSITE" id="PS50090">
    <property type="entry name" value="MYB_LIKE"/>
    <property type="match status" value="1"/>
</dbReference>
<evidence type="ECO:0000259" key="3">
    <source>
        <dbReference type="PROSITE" id="PS50090"/>
    </source>
</evidence>
<evidence type="ECO:0000256" key="2">
    <source>
        <dbReference type="SAM" id="Phobius"/>
    </source>
</evidence>
<keyword evidence="5" id="KW-1185">Reference proteome</keyword>
<feature type="transmembrane region" description="Helical" evidence="2">
    <location>
        <begin position="20"/>
        <end position="41"/>
    </location>
</feature>
<dbReference type="Pfam" id="PF13837">
    <property type="entry name" value="Myb_DNA-bind_4"/>
    <property type="match status" value="1"/>
</dbReference>
<feature type="compositionally biased region" description="Basic and acidic residues" evidence="1">
    <location>
        <begin position="221"/>
        <end position="242"/>
    </location>
</feature>
<dbReference type="InterPro" id="IPR044822">
    <property type="entry name" value="Myb_DNA-bind_4"/>
</dbReference>
<keyword evidence="2" id="KW-1133">Transmembrane helix</keyword>
<gene>
    <name evidence="4" type="ORF">DY000_02010193</name>
</gene>
<dbReference type="Proteomes" id="UP000266723">
    <property type="component" value="Unassembled WGS sequence"/>
</dbReference>
<organism evidence="4 5">
    <name type="scientific">Brassica cretica</name>
    <name type="common">Mustard</name>
    <dbReference type="NCBI Taxonomy" id="69181"/>
    <lineage>
        <taxon>Eukaryota</taxon>
        <taxon>Viridiplantae</taxon>
        <taxon>Streptophyta</taxon>
        <taxon>Embryophyta</taxon>
        <taxon>Tracheophyta</taxon>
        <taxon>Spermatophyta</taxon>
        <taxon>Magnoliopsida</taxon>
        <taxon>eudicotyledons</taxon>
        <taxon>Gunneridae</taxon>
        <taxon>Pentapetalae</taxon>
        <taxon>rosids</taxon>
        <taxon>malvids</taxon>
        <taxon>Brassicales</taxon>
        <taxon>Brassicaceae</taxon>
        <taxon>Brassiceae</taxon>
        <taxon>Brassica</taxon>
    </lineage>
</organism>
<evidence type="ECO:0000313" key="5">
    <source>
        <dbReference type="Proteomes" id="UP000266723"/>
    </source>
</evidence>
<dbReference type="Gene3D" id="1.10.10.60">
    <property type="entry name" value="Homeodomain-like"/>
    <property type="match status" value="1"/>
</dbReference>
<keyword evidence="2" id="KW-0812">Transmembrane</keyword>
<evidence type="ECO:0000313" key="4">
    <source>
        <dbReference type="EMBL" id="KAF3548973.1"/>
    </source>
</evidence>
<reference evidence="4 5" key="1">
    <citation type="journal article" date="2020" name="BMC Genomics">
        <title>Intraspecific diversification of the crop wild relative Brassica cretica Lam. using demographic model selection.</title>
        <authorList>
            <person name="Kioukis A."/>
            <person name="Michalopoulou V.A."/>
            <person name="Briers L."/>
            <person name="Pirintsos S."/>
            <person name="Studholme D.J."/>
            <person name="Pavlidis P."/>
            <person name="Sarris P.F."/>
        </authorList>
    </citation>
    <scope>NUCLEOTIDE SEQUENCE [LARGE SCALE GENOMIC DNA]</scope>
    <source>
        <strain evidence="5">cv. PFS-1207/04</strain>
    </source>
</reference>
<evidence type="ECO:0000256" key="1">
    <source>
        <dbReference type="SAM" id="MobiDB-lite"/>
    </source>
</evidence>
<dbReference type="PANTHER" id="PTHR33492:SF4">
    <property type="entry name" value="OS02G0174300 PROTEIN"/>
    <property type="match status" value="1"/>
</dbReference>
<dbReference type="EMBL" id="QGKV02000832">
    <property type="protein sequence ID" value="KAF3548973.1"/>
    <property type="molecule type" value="Genomic_DNA"/>
</dbReference>
<sequence>MSSSDHSDSLLALDCVVQTRGSLSLVMLLSIQFLIATFYNVEFLTYTKMEEGTSSGSRRTRSQVAPDWTLKDCLILVNEIAAVESDCSNALSSFQKWTMISDNCNALDVHRTFNQCRRKWDSLVSVYSQIKKWESQERGSVHSYWSMSSEKRRKLSLPGNVDNELFQAINAVVMIQENKDGSEPDSDSDPDAQEDFDVVDVTAELGSKRSRQRTMVVMKENPPHKRKTEEEARRKNIQEQRAKATHQKKKTMEVKKKPVVEISTDEEEEEEAMSIEEEVKALEAKLGEKTDMIHAIVGRNLAKGSETEDDVGIEDKLKFVKQQGDELIACLSEIANTLDRLREVPQEI</sequence>
<feature type="domain" description="Myb-like" evidence="3">
    <location>
        <begin position="68"/>
        <end position="124"/>
    </location>
</feature>
<name>A0ABQ7CCG6_BRACR</name>
<feature type="region of interest" description="Disordered" evidence="1">
    <location>
        <begin position="219"/>
        <end position="256"/>
    </location>
</feature>
<dbReference type="InterPro" id="IPR001005">
    <property type="entry name" value="SANT/Myb"/>
</dbReference>
<comment type="caution">
    <text evidence="4">The sequence shown here is derived from an EMBL/GenBank/DDBJ whole genome shotgun (WGS) entry which is preliminary data.</text>
</comment>
<protein>
    <recommendedName>
        <fullName evidence="3">Myb-like domain-containing protein</fullName>
    </recommendedName>
</protein>
<keyword evidence="2" id="KW-0472">Membrane</keyword>